<protein>
    <submittedName>
        <fullName evidence="3">Protease FtsH-inhibitory lysogeny factor CIII</fullName>
    </submittedName>
</protein>
<keyword evidence="3" id="KW-0645">Protease</keyword>
<dbReference type="PRINTS" id="PR00936">
    <property type="entry name" value="BPLRPCIII"/>
</dbReference>
<proteinExistence type="predicted"/>
<keyword evidence="3" id="KW-0378">Hydrolase</keyword>
<dbReference type="Pfam" id="PF02061">
    <property type="entry name" value="Lambda_CIII"/>
    <property type="match status" value="1"/>
</dbReference>
<gene>
    <name evidence="3" type="ORF">A4W49_22060</name>
    <name evidence="1" type="ORF">ASH82_16940</name>
    <name evidence="2" type="ORF">DPJ44_23090</name>
</gene>
<dbReference type="GO" id="GO:0006508">
    <property type="term" value="P:proteolysis"/>
    <property type="evidence" value="ECO:0007669"/>
    <property type="project" value="UniProtKB-KW"/>
</dbReference>
<sequence>MENPTMTFAIAGGAVMGIAQLNESLLERITRKLRTGWKRLGEILNQPGVPRHDHYAC</sequence>
<reference evidence="3" key="1">
    <citation type="submission" date="2018-07" db="EMBL/GenBank/DDBJ databases">
        <authorList>
            <person name="Ashton P.M."/>
            <person name="Dallman T."/>
            <person name="Nair S."/>
            <person name="De Pinna E."/>
            <person name="Peters T."/>
            <person name="Grant K."/>
        </authorList>
    </citation>
    <scope>NUCLEOTIDE SEQUENCE</scope>
    <source>
        <strain evidence="3">236276</strain>
        <strain evidence="2">300664</strain>
    </source>
</reference>
<dbReference type="PROSITE" id="PS00553">
    <property type="entry name" value="LAMBDA_PHAGE_CIII"/>
    <property type="match status" value="1"/>
</dbReference>
<dbReference type="EMBL" id="AAHIGD010000027">
    <property type="protein sequence ID" value="EBW4106953.1"/>
    <property type="molecule type" value="Genomic_DNA"/>
</dbReference>
<dbReference type="EMBL" id="AAHGTQ010000021">
    <property type="protein sequence ID" value="EBV9202273.1"/>
    <property type="molecule type" value="Genomic_DNA"/>
</dbReference>
<dbReference type="EMBL" id="AALLSV010000027">
    <property type="protein sequence ID" value="EDA9404191.1"/>
    <property type="molecule type" value="Genomic_DNA"/>
</dbReference>
<reference evidence="1" key="2">
    <citation type="submission" date="2018-07" db="EMBL/GenBank/DDBJ databases">
        <authorList>
            <consortium name="GenomeTrakr network: Whole genome sequencing for foodborne pathogen traceback"/>
        </authorList>
    </citation>
    <scope>NUCLEOTIDE SEQUENCE</scope>
    <source>
        <strain evidence="1">NY-N20005</strain>
    </source>
</reference>
<dbReference type="AlphaFoldDB" id="A0A3T3GBD5"/>
<accession>A0A3T3GBD5</accession>
<dbReference type="GO" id="GO:0008233">
    <property type="term" value="F:peptidase activity"/>
    <property type="evidence" value="ECO:0007669"/>
    <property type="project" value="UniProtKB-KW"/>
</dbReference>
<evidence type="ECO:0000313" key="1">
    <source>
        <dbReference type="EMBL" id="EBV9202273.1"/>
    </source>
</evidence>
<evidence type="ECO:0000313" key="2">
    <source>
        <dbReference type="EMBL" id="EBW4106953.1"/>
    </source>
</evidence>
<organism evidence="3">
    <name type="scientific">Salmonella enterica subsp. enterica serovar Braenderup</name>
    <dbReference type="NCBI Taxonomy" id="149391"/>
    <lineage>
        <taxon>Bacteria</taxon>
        <taxon>Pseudomonadati</taxon>
        <taxon>Pseudomonadota</taxon>
        <taxon>Gammaproteobacteria</taxon>
        <taxon>Enterobacterales</taxon>
        <taxon>Enterobacteriaceae</taxon>
        <taxon>Salmonella</taxon>
    </lineage>
</organism>
<dbReference type="InterPro" id="IPR013056">
    <property type="entry name" value="Phage_lambda_CIII"/>
</dbReference>
<name>A0A3T3GBD5_SALET</name>
<evidence type="ECO:0000313" key="3">
    <source>
        <dbReference type="EMBL" id="EDA9404191.1"/>
    </source>
</evidence>
<comment type="caution">
    <text evidence="3">The sequence shown here is derived from an EMBL/GenBank/DDBJ whole genome shotgun (WGS) entry which is preliminary data.</text>
</comment>